<keyword evidence="2" id="KW-1185">Reference proteome</keyword>
<accession>A0ABY6MNM8</accession>
<dbReference type="RefSeq" id="WP_264891682.1">
    <property type="nucleotide sequence ID" value="NZ_CP110257.1"/>
</dbReference>
<proteinExistence type="predicted"/>
<name>A0ABY6MNM8_9BURK</name>
<protein>
    <submittedName>
        <fullName evidence="1">DUF3606 domain-containing protein</fullName>
    </submittedName>
</protein>
<organism evidence="1 2">
    <name type="scientific">Caldimonas aquatica</name>
    <dbReference type="NCBI Taxonomy" id="376175"/>
    <lineage>
        <taxon>Bacteria</taxon>
        <taxon>Pseudomonadati</taxon>
        <taxon>Pseudomonadota</taxon>
        <taxon>Betaproteobacteria</taxon>
        <taxon>Burkholderiales</taxon>
        <taxon>Sphaerotilaceae</taxon>
        <taxon>Caldimonas</taxon>
    </lineage>
</organism>
<evidence type="ECO:0000313" key="1">
    <source>
        <dbReference type="EMBL" id="UZD54113.1"/>
    </source>
</evidence>
<dbReference type="Proteomes" id="UP001163266">
    <property type="component" value="Chromosome"/>
</dbReference>
<reference evidence="1" key="1">
    <citation type="submission" date="2022-10" db="EMBL/GenBank/DDBJ databases">
        <title>Complete genome sequence of Schlegelella aquatica LMG 23380.</title>
        <authorList>
            <person name="Musilova J."/>
            <person name="Kourilova X."/>
            <person name="Bezdicek M."/>
            <person name="Hermankova K."/>
            <person name="Obruca S."/>
            <person name="Sedlar K."/>
        </authorList>
    </citation>
    <scope>NUCLEOTIDE SEQUENCE</scope>
    <source>
        <strain evidence="1">LMG 23380</strain>
    </source>
</reference>
<sequence length="68" mass="7437">MTSEVFDRPGHERVAVDVDDPAELEYWVTELGVGEEEIRSAVEAVGPQAVAVREYLASHVTAPRSSLI</sequence>
<dbReference type="EMBL" id="CP110257">
    <property type="protein sequence ID" value="UZD54113.1"/>
    <property type="molecule type" value="Genomic_DNA"/>
</dbReference>
<evidence type="ECO:0000313" key="2">
    <source>
        <dbReference type="Proteomes" id="UP001163266"/>
    </source>
</evidence>
<gene>
    <name evidence="1" type="ORF">OMP39_10535</name>
</gene>
<dbReference type="Pfam" id="PF12244">
    <property type="entry name" value="DUF3606"/>
    <property type="match status" value="1"/>
</dbReference>
<dbReference type="InterPro" id="IPR022037">
    <property type="entry name" value="DUF3606"/>
</dbReference>